<gene>
    <name evidence="2" type="ORF">ACFO6V_10845</name>
</gene>
<organism evidence="2 3">
    <name type="scientific">Promicromonospora alba</name>
    <dbReference type="NCBI Taxonomy" id="1616110"/>
    <lineage>
        <taxon>Bacteria</taxon>
        <taxon>Bacillati</taxon>
        <taxon>Actinomycetota</taxon>
        <taxon>Actinomycetes</taxon>
        <taxon>Micrococcales</taxon>
        <taxon>Promicromonosporaceae</taxon>
        <taxon>Promicromonospora</taxon>
    </lineage>
</organism>
<feature type="domain" description="AMP-dependent synthetase/ligase" evidence="1">
    <location>
        <begin position="55"/>
        <end position="210"/>
    </location>
</feature>
<evidence type="ECO:0000259" key="1">
    <source>
        <dbReference type="Pfam" id="PF00501"/>
    </source>
</evidence>
<dbReference type="Gene3D" id="3.40.50.12780">
    <property type="entry name" value="N-terminal domain of ligase-like"/>
    <property type="match status" value="1"/>
</dbReference>
<name>A0ABV9HEL3_9MICO</name>
<keyword evidence="3" id="KW-1185">Reference proteome</keyword>
<accession>A0ABV9HEL3</accession>
<evidence type="ECO:0000313" key="2">
    <source>
        <dbReference type="EMBL" id="MFC4628733.1"/>
    </source>
</evidence>
<proteinExistence type="predicted"/>
<dbReference type="InterPro" id="IPR042099">
    <property type="entry name" value="ANL_N_sf"/>
</dbReference>
<evidence type="ECO:0000313" key="3">
    <source>
        <dbReference type="Proteomes" id="UP001596011"/>
    </source>
</evidence>
<sequence length="390" mass="41627">MTFTPSAIGNVAGSDVARILSGIGSASTLADAEPWTFVELQDAAARSASRQGRLVVASGGTTGLPKLTVIRGDMGIPQLLRLWSPLRSDDVLLNLFSPGRLWGAHYFYNALGLSSGADVVPIGVLERGEAADWAQALDQLNVSALAGAPNVLAAFADAMRVAGTRLSVRTVIWSGEPMTLGRMRRLRQAFPEARFWANYGSIETFVVGVNWPECEVGTLHLLPGQILEPDADGALLTRVDDRWPAPAVRYRTGDLLIGATCVCARPDAFRVGPRTNDTVKLFGTRVSCADIVAQALSTSDVDEAQVVLAGAPGPTVTPDRIRVRYTGSAEPSAVRSSLLDSHVGLRFVAGHTPEAVVVERSTDLERNSRTHKVLTVAYERSRAEAETTGE</sequence>
<dbReference type="SUPFAM" id="SSF56801">
    <property type="entry name" value="Acetyl-CoA synthetase-like"/>
    <property type="match status" value="1"/>
</dbReference>
<comment type="caution">
    <text evidence="2">The sequence shown here is derived from an EMBL/GenBank/DDBJ whole genome shotgun (WGS) entry which is preliminary data.</text>
</comment>
<dbReference type="Pfam" id="PF00501">
    <property type="entry name" value="AMP-binding"/>
    <property type="match status" value="1"/>
</dbReference>
<dbReference type="InterPro" id="IPR000873">
    <property type="entry name" value="AMP-dep_synth/lig_dom"/>
</dbReference>
<reference evidence="3" key="1">
    <citation type="journal article" date="2019" name="Int. J. Syst. Evol. Microbiol.">
        <title>The Global Catalogue of Microorganisms (GCM) 10K type strain sequencing project: providing services to taxonomists for standard genome sequencing and annotation.</title>
        <authorList>
            <consortium name="The Broad Institute Genomics Platform"/>
            <consortium name="The Broad Institute Genome Sequencing Center for Infectious Disease"/>
            <person name="Wu L."/>
            <person name="Ma J."/>
        </authorList>
    </citation>
    <scope>NUCLEOTIDE SEQUENCE [LARGE SCALE GENOMIC DNA]</scope>
    <source>
        <strain evidence="3">CCUG 42722</strain>
    </source>
</reference>
<protein>
    <submittedName>
        <fullName evidence="2">AMP-binding protein</fullName>
    </submittedName>
</protein>
<dbReference type="Proteomes" id="UP001596011">
    <property type="component" value="Unassembled WGS sequence"/>
</dbReference>
<dbReference type="EMBL" id="JBHSFI010000003">
    <property type="protein sequence ID" value="MFC4628733.1"/>
    <property type="molecule type" value="Genomic_DNA"/>
</dbReference>
<dbReference type="RefSeq" id="WP_377135108.1">
    <property type="nucleotide sequence ID" value="NZ_JBHSFI010000003.1"/>
</dbReference>